<dbReference type="GO" id="GO:0016787">
    <property type="term" value="F:hydrolase activity"/>
    <property type="evidence" value="ECO:0007669"/>
    <property type="project" value="UniProtKB-KW"/>
</dbReference>
<dbReference type="InterPro" id="IPR050079">
    <property type="entry name" value="DEAD_box_RNA_helicase"/>
</dbReference>
<evidence type="ECO:0000313" key="12">
    <source>
        <dbReference type="Proteomes" id="UP000037460"/>
    </source>
</evidence>
<dbReference type="GO" id="GO:0005829">
    <property type="term" value="C:cytosol"/>
    <property type="evidence" value="ECO:0007669"/>
    <property type="project" value="TreeGrafter"/>
</dbReference>
<dbReference type="PROSITE" id="PS51194">
    <property type="entry name" value="HELICASE_CTER"/>
    <property type="match status" value="1"/>
</dbReference>
<proteinExistence type="inferred from homology"/>
<dbReference type="Proteomes" id="UP000037460">
    <property type="component" value="Unassembled WGS sequence"/>
</dbReference>
<evidence type="ECO:0000313" key="11">
    <source>
        <dbReference type="EMBL" id="KOO53048.1"/>
    </source>
</evidence>
<name>A0A0M0LQQ2_9EUKA</name>
<protein>
    <submittedName>
        <fullName evidence="11">Dead-domain-containing protein</fullName>
    </submittedName>
</protein>
<dbReference type="EMBL" id="JWZX01000404">
    <property type="protein sequence ID" value="KOO53048.1"/>
    <property type="molecule type" value="Genomic_DNA"/>
</dbReference>
<dbReference type="InterPro" id="IPR014001">
    <property type="entry name" value="Helicase_ATP-bd"/>
</dbReference>
<dbReference type="Pfam" id="PF00270">
    <property type="entry name" value="DEAD"/>
    <property type="match status" value="1"/>
</dbReference>
<dbReference type="CDD" id="cd18787">
    <property type="entry name" value="SF2_C_DEAD"/>
    <property type="match status" value="1"/>
</dbReference>
<dbReference type="PROSITE" id="PS00039">
    <property type="entry name" value="DEAD_ATP_HELICASE"/>
    <property type="match status" value="1"/>
</dbReference>
<feature type="short sequence motif" description="Q motif" evidence="5">
    <location>
        <begin position="8"/>
        <end position="36"/>
    </location>
</feature>
<sequence length="623" mass="68487">MLNVGSASTFTELKLSKPLLKAISELGFAAPTPIQAAVLPPALRGLDVCASAVTGSGKTAAFLLPALERLLHRQRRVAAIRVLVLCPVRELAVQCEEMGRQLARFTDVRFAIVLGGLSLKVQEAELRSRPDIVVATPGRLIDLLRNTHSFDLEDLEVLVLDEADRLLELGFQAEIEEIVRACPRSRQTMLFSATISHDVAALAALSLDKPLQVKVDPTNQTAAGLQQEFVRLRPSKEHEREAVLLALATRTFKSRCIVFLGSKKQAHRVKILFGLVGLRAAELHGDLSQMQRLEALDQFREGRADFLLATDLAGRGLDIRNVQTVINYELPTELRTYIHRVGRTARAGREGRAVSIVAERDRAFLKQVLKHAHAADQVVQTRTVPTESLSHWVARLAALEPQVSEVMEEEGTDKVLRAAEMEATKASNLLTHREEIMSRPARTWFQSSNERAAAKELAPRTARAAVGGEGGEAGEGGGASNAAGKRKRGADKERDMERKPIKRDKYAGMPRKKRRRLQRDELLAAETDPVSGDKAIKLPNQKAAARSFKAAERRAGVPLLGKRALLGASPGMSDRPAPKRQKTAAPSPAAERSPGSKPRSERRIPKKIRSHSKAKYSKPRKRK</sequence>
<evidence type="ECO:0000256" key="3">
    <source>
        <dbReference type="ARBA" id="ARBA00022806"/>
    </source>
</evidence>
<evidence type="ECO:0000256" key="7">
    <source>
        <dbReference type="SAM" id="MobiDB-lite"/>
    </source>
</evidence>
<keyword evidence="2 6" id="KW-0378">Hydrolase</keyword>
<dbReference type="GO" id="GO:0003724">
    <property type="term" value="F:RNA helicase activity"/>
    <property type="evidence" value="ECO:0007669"/>
    <property type="project" value="InterPro"/>
</dbReference>
<keyword evidence="1 6" id="KW-0547">Nucleotide-binding</keyword>
<evidence type="ECO:0000259" key="10">
    <source>
        <dbReference type="PROSITE" id="PS51195"/>
    </source>
</evidence>
<feature type="domain" description="Helicase ATP-binding" evidence="8">
    <location>
        <begin position="39"/>
        <end position="213"/>
    </location>
</feature>
<reference evidence="12" key="1">
    <citation type="journal article" date="2015" name="PLoS Genet.">
        <title>Genome Sequence and Transcriptome Analyses of Chrysochromulina tobin: Metabolic Tools for Enhanced Algal Fitness in the Prominent Order Prymnesiales (Haptophyceae).</title>
        <authorList>
            <person name="Hovde B.T."/>
            <person name="Deodato C.R."/>
            <person name="Hunsperger H.M."/>
            <person name="Ryken S.A."/>
            <person name="Yost W."/>
            <person name="Jha R.K."/>
            <person name="Patterson J."/>
            <person name="Monnat R.J. Jr."/>
            <person name="Barlow S.B."/>
            <person name="Starkenburg S.R."/>
            <person name="Cattolico R.A."/>
        </authorList>
    </citation>
    <scope>NUCLEOTIDE SEQUENCE</scope>
    <source>
        <strain evidence="12">CCMP291</strain>
    </source>
</reference>
<gene>
    <name evidence="11" type="ORF">Ctob_013976</name>
</gene>
<dbReference type="GO" id="GO:0005524">
    <property type="term" value="F:ATP binding"/>
    <property type="evidence" value="ECO:0007669"/>
    <property type="project" value="UniProtKB-KW"/>
</dbReference>
<dbReference type="PANTHER" id="PTHR47959:SF14">
    <property type="entry name" value="DEAD-BOX ATP-DEPENDENT RNA HELICASE 28"/>
    <property type="match status" value="1"/>
</dbReference>
<evidence type="ECO:0000256" key="4">
    <source>
        <dbReference type="ARBA" id="ARBA00022840"/>
    </source>
</evidence>
<evidence type="ECO:0000259" key="8">
    <source>
        <dbReference type="PROSITE" id="PS51192"/>
    </source>
</evidence>
<evidence type="ECO:0000256" key="6">
    <source>
        <dbReference type="RuleBase" id="RU000492"/>
    </source>
</evidence>
<dbReference type="AlphaFoldDB" id="A0A0M0LQQ2"/>
<dbReference type="GO" id="GO:0003676">
    <property type="term" value="F:nucleic acid binding"/>
    <property type="evidence" value="ECO:0007669"/>
    <property type="project" value="InterPro"/>
</dbReference>
<dbReference type="PROSITE" id="PS51192">
    <property type="entry name" value="HELICASE_ATP_BIND_1"/>
    <property type="match status" value="1"/>
</dbReference>
<dbReference type="InterPro" id="IPR001650">
    <property type="entry name" value="Helicase_C-like"/>
</dbReference>
<feature type="compositionally biased region" description="Basic and acidic residues" evidence="7">
    <location>
        <begin position="490"/>
        <end position="506"/>
    </location>
</feature>
<keyword evidence="12" id="KW-1185">Reference proteome</keyword>
<dbReference type="SMART" id="SM00487">
    <property type="entry name" value="DEXDc"/>
    <property type="match status" value="1"/>
</dbReference>
<dbReference type="CDD" id="cd17947">
    <property type="entry name" value="DEADc_DDX27"/>
    <property type="match status" value="1"/>
</dbReference>
<feature type="compositionally biased region" description="Basic residues" evidence="7">
    <location>
        <begin position="604"/>
        <end position="623"/>
    </location>
</feature>
<dbReference type="InterPro" id="IPR011545">
    <property type="entry name" value="DEAD/DEAH_box_helicase_dom"/>
</dbReference>
<evidence type="ECO:0000256" key="5">
    <source>
        <dbReference type="PROSITE-ProRule" id="PRU00552"/>
    </source>
</evidence>
<dbReference type="InterPro" id="IPR014014">
    <property type="entry name" value="RNA_helicase_DEAD_Q_motif"/>
</dbReference>
<organism evidence="11 12">
    <name type="scientific">Chrysochromulina tobinii</name>
    <dbReference type="NCBI Taxonomy" id="1460289"/>
    <lineage>
        <taxon>Eukaryota</taxon>
        <taxon>Haptista</taxon>
        <taxon>Haptophyta</taxon>
        <taxon>Prymnesiophyceae</taxon>
        <taxon>Prymnesiales</taxon>
        <taxon>Chrysochromulinaceae</taxon>
        <taxon>Chrysochromulina</taxon>
    </lineage>
</organism>
<dbReference type="PROSITE" id="PS51195">
    <property type="entry name" value="Q_MOTIF"/>
    <property type="match status" value="1"/>
</dbReference>
<keyword evidence="3 6" id="KW-0347">Helicase</keyword>
<keyword evidence="4 6" id="KW-0067">ATP-binding</keyword>
<comment type="similarity">
    <text evidence="6">Belongs to the DEAD box helicase family.</text>
</comment>
<dbReference type="Pfam" id="PF00271">
    <property type="entry name" value="Helicase_C"/>
    <property type="match status" value="1"/>
</dbReference>
<dbReference type="InterPro" id="IPR027417">
    <property type="entry name" value="P-loop_NTPase"/>
</dbReference>
<dbReference type="Gene3D" id="3.40.50.300">
    <property type="entry name" value="P-loop containing nucleotide triphosphate hydrolases"/>
    <property type="match status" value="2"/>
</dbReference>
<evidence type="ECO:0000256" key="1">
    <source>
        <dbReference type="ARBA" id="ARBA00022741"/>
    </source>
</evidence>
<evidence type="ECO:0000259" key="9">
    <source>
        <dbReference type="PROSITE" id="PS51194"/>
    </source>
</evidence>
<dbReference type="InterPro" id="IPR000629">
    <property type="entry name" value="RNA-helicase_DEAD-box_CS"/>
</dbReference>
<feature type="domain" description="DEAD-box RNA helicase Q" evidence="10">
    <location>
        <begin position="8"/>
        <end position="36"/>
    </location>
</feature>
<dbReference type="OrthoDB" id="10259843at2759"/>
<dbReference type="PANTHER" id="PTHR47959">
    <property type="entry name" value="ATP-DEPENDENT RNA HELICASE RHLE-RELATED"/>
    <property type="match status" value="1"/>
</dbReference>
<feature type="region of interest" description="Disordered" evidence="7">
    <location>
        <begin position="450"/>
        <end position="623"/>
    </location>
</feature>
<dbReference type="SUPFAM" id="SSF52540">
    <property type="entry name" value="P-loop containing nucleoside triphosphate hydrolases"/>
    <property type="match status" value="2"/>
</dbReference>
<feature type="domain" description="Helicase C-terminal" evidence="9">
    <location>
        <begin position="224"/>
        <end position="390"/>
    </location>
</feature>
<accession>A0A0M0LQQ2</accession>
<evidence type="ECO:0000256" key="2">
    <source>
        <dbReference type="ARBA" id="ARBA00022801"/>
    </source>
</evidence>
<feature type="compositionally biased region" description="Gly residues" evidence="7">
    <location>
        <begin position="467"/>
        <end position="479"/>
    </location>
</feature>
<comment type="caution">
    <text evidence="11">The sequence shown here is derived from an EMBL/GenBank/DDBJ whole genome shotgun (WGS) entry which is preliminary data.</text>
</comment>
<dbReference type="SMART" id="SM00490">
    <property type="entry name" value="HELICc"/>
    <property type="match status" value="1"/>
</dbReference>